<dbReference type="Pfam" id="PF13376">
    <property type="entry name" value="OmdA"/>
    <property type="match status" value="1"/>
</dbReference>
<name>A0ABX8TMJ4_9CAUL</name>
<evidence type="ECO:0000313" key="2">
    <source>
        <dbReference type="Proteomes" id="UP000824334"/>
    </source>
</evidence>
<reference evidence="1 2" key="1">
    <citation type="submission" date="2021-07" db="EMBL/GenBank/DDBJ databases">
        <title>Isolation and characterization of bacteria from a gold mining with a capacity of golden bioaccumulation.</title>
        <authorList>
            <person name="Yang X.J."/>
        </authorList>
    </citation>
    <scope>NUCLEOTIDE SEQUENCE [LARGE SCALE GENOMIC DNA]</scope>
    <source>
        <strain evidence="1 2">Au29</strain>
    </source>
</reference>
<dbReference type="GeneID" id="94377159"/>
<sequence>MAPMVVDPAKVRTFEDKASFYDWLGRNHDRETELWIRVFKVKSGVASITIPETIDVALCWGWIDGIKKGLDEVSFLQRYTPRGRKSVWSQVNVGNVARLIEEGAMTPHGLKHVEAARADGRWDAAYRTSNAAAPDDLMAAIDADPQARATFDILTAQNRFALIFRTQGMKTEAGRRKKIAELTAMLARGETPYPQKRA</sequence>
<organism evidence="1 2">
    <name type="scientific">Brevundimonas nasdae</name>
    <dbReference type="NCBI Taxonomy" id="172043"/>
    <lineage>
        <taxon>Bacteria</taxon>
        <taxon>Pseudomonadati</taxon>
        <taxon>Pseudomonadota</taxon>
        <taxon>Alphaproteobacteria</taxon>
        <taxon>Caulobacterales</taxon>
        <taxon>Caulobacteraceae</taxon>
        <taxon>Brevundimonas</taxon>
    </lineage>
</organism>
<dbReference type="EMBL" id="CP080034">
    <property type="protein sequence ID" value="QYC10379.1"/>
    <property type="molecule type" value="Genomic_DNA"/>
</dbReference>
<dbReference type="RefSeq" id="WP_219353163.1">
    <property type="nucleotide sequence ID" value="NZ_CP080034.1"/>
</dbReference>
<protein>
    <submittedName>
        <fullName evidence="1">YdeI/OmpD-associated family protein</fullName>
    </submittedName>
</protein>
<dbReference type="Proteomes" id="UP000824334">
    <property type="component" value="Chromosome"/>
</dbReference>
<keyword evidence="2" id="KW-1185">Reference proteome</keyword>
<gene>
    <name evidence="1" type="ORF">KWG56_17845</name>
</gene>
<accession>A0ABX8TMJ4</accession>
<proteinExistence type="predicted"/>
<evidence type="ECO:0000313" key="1">
    <source>
        <dbReference type="EMBL" id="QYC10379.1"/>
    </source>
</evidence>